<dbReference type="EMBL" id="CP102294">
    <property type="protein sequence ID" value="UWN57641.1"/>
    <property type="molecule type" value="Genomic_DNA"/>
</dbReference>
<feature type="transmembrane region" description="Helical" evidence="1">
    <location>
        <begin position="61"/>
        <end position="81"/>
    </location>
</feature>
<dbReference type="GeneID" id="82890541"/>
<dbReference type="RefSeq" id="WP_019244944.1">
    <property type="nucleotide sequence ID" value="NZ_CAPH01000005.1"/>
</dbReference>
<evidence type="ECO:0000313" key="2">
    <source>
        <dbReference type="EMBL" id="UWN57641.1"/>
    </source>
</evidence>
<dbReference type="Proteomes" id="UP001059295">
    <property type="component" value="Chromosome"/>
</dbReference>
<keyword evidence="1" id="KW-0472">Membrane</keyword>
<feature type="transmembrane region" description="Helical" evidence="1">
    <location>
        <begin position="9"/>
        <end position="30"/>
    </location>
</feature>
<name>A0ABY5V098_9BACT</name>
<evidence type="ECO:0000313" key="3">
    <source>
        <dbReference type="Proteomes" id="UP001059295"/>
    </source>
</evidence>
<protein>
    <submittedName>
        <fullName evidence="2">Uncharacterized protein</fullName>
    </submittedName>
</protein>
<reference evidence="2" key="1">
    <citation type="journal article" date="2022" name="Cell">
        <title>Design, construction, and in vivo augmentation of a complex gut microbiome.</title>
        <authorList>
            <person name="Cheng A.G."/>
            <person name="Ho P.Y."/>
            <person name="Aranda-Diaz A."/>
            <person name="Jain S."/>
            <person name="Yu F.B."/>
            <person name="Meng X."/>
            <person name="Wang M."/>
            <person name="Iakiviak M."/>
            <person name="Nagashima K."/>
            <person name="Zhao A."/>
            <person name="Murugkar P."/>
            <person name="Patil A."/>
            <person name="Atabakhsh K."/>
            <person name="Weakley A."/>
            <person name="Yan J."/>
            <person name="Brumbaugh A.R."/>
            <person name="Higginbottom S."/>
            <person name="Dimas A."/>
            <person name="Shiver A.L."/>
            <person name="Deutschbauer A."/>
            <person name="Neff N."/>
            <person name="Sonnenburg J.L."/>
            <person name="Huang K.C."/>
            <person name="Fischbach M.A."/>
        </authorList>
    </citation>
    <scope>NUCLEOTIDE SEQUENCE</scope>
    <source>
        <strain evidence="2">AP11</strain>
    </source>
</reference>
<keyword evidence="1" id="KW-1133">Transmembrane helix</keyword>
<proteinExistence type="predicted"/>
<keyword evidence="1" id="KW-0812">Transmembrane</keyword>
<evidence type="ECO:0000256" key="1">
    <source>
        <dbReference type="SAM" id="Phobius"/>
    </source>
</evidence>
<organism evidence="2 3">
    <name type="scientific">Alistipes ihumii AP11</name>
    <dbReference type="NCBI Taxonomy" id="1211813"/>
    <lineage>
        <taxon>Bacteria</taxon>
        <taxon>Pseudomonadati</taxon>
        <taxon>Bacteroidota</taxon>
        <taxon>Bacteroidia</taxon>
        <taxon>Bacteroidales</taxon>
        <taxon>Rikenellaceae</taxon>
        <taxon>Alistipes</taxon>
    </lineage>
</organism>
<keyword evidence="3" id="KW-1185">Reference proteome</keyword>
<gene>
    <name evidence="2" type="ORF">NQ491_02365</name>
</gene>
<sequence>MKDWTRKIIGLSLVALFAGYYGGTTLFYHAHEIDGVKIVHSHPYTGDAQHHAHSAASCRTIQLLSGLTFLTSALALLPRVFRQLSARQQEHLVAARQQWENHPFFLRGPPRPAFLS</sequence>
<accession>A0ABY5V098</accession>